<proteinExistence type="inferred from homology"/>
<gene>
    <name evidence="6" type="ORF">BFG57_07240</name>
</gene>
<evidence type="ECO:0000313" key="6">
    <source>
        <dbReference type="EMBL" id="OEH91164.1"/>
    </source>
</evidence>
<reference evidence="6 7" key="1">
    <citation type="submission" date="2016-08" db="EMBL/GenBank/DDBJ databases">
        <title>Genome of Bacillus solimangrovi GH2-4.</title>
        <authorList>
            <person name="Lim S."/>
            <person name="Kim B.-C."/>
        </authorList>
    </citation>
    <scope>NUCLEOTIDE SEQUENCE [LARGE SCALE GENOMIC DNA]</scope>
    <source>
        <strain evidence="6 7">GH2-4</strain>
    </source>
</reference>
<protein>
    <submittedName>
        <fullName evidence="6">Phosphohydrolase</fullName>
    </submittedName>
</protein>
<dbReference type="PANTHER" id="PTHR43046:SF12">
    <property type="entry name" value="GDP-MANNOSE MANNOSYL HYDROLASE"/>
    <property type="match status" value="1"/>
</dbReference>
<feature type="domain" description="Nudix hydrolase" evidence="5">
    <location>
        <begin position="2"/>
        <end position="126"/>
    </location>
</feature>
<dbReference type="InterPro" id="IPR020084">
    <property type="entry name" value="NUDIX_hydrolase_CS"/>
</dbReference>
<evidence type="ECO:0000256" key="1">
    <source>
        <dbReference type="ARBA" id="ARBA00001946"/>
    </source>
</evidence>
<organism evidence="6 7">
    <name type="scientific">Bacillus solimangrovi</name>
    <dbReference type="NCBI Taxonomy" id="1305675"/>
    <lineage>
        <taxon>Bacteria</taxon>
        <taxon>Bacillati</taxon>
        <taxon>Bacillota</taxon>
        <taxon>Bacilli</taxon>
        <taxon>Bacillales</taxon>
        <taxon>Bacillaceae</taxon>
        <taxon>Bacillus</taxon>
    </lineage>
</organism>
<comment type="cofactor">
    <cofactor evidence="1">
        <name>Mg(2+)</name>
        <dbReference type="ChEBI" id="CHEBI:18420"/>
    </cofactor>
</comment>
<dbReference type="PANTHER" id="PTHR43046">
    <property type="entry name" value="GDP-MANNOSE MANNOSYL HYDROLASE"/>
    <property type="match status" value="1"/>
</dbReference>
<dbReference type="Pfam" id="PF00293">
    <property type="entry name" value="NUDIX"/>
    <property type="match status" value="1"/>
</dbReference>
<dbReference type="InterPro" id="IPR020476">
    <property type="entry name" value="Nudix_hydrolase"/>
</dbReference>
<dbReference type="InterPro" id="IPR015797">
    <property type="entry name" value="NUDIX_hydrolase-like_dom_sf"/>
</dbReference>
<comment type="caution">
    <text evidence="6">The sequence shown here is derived from an EMBL/GenBank/DDBJ whole genome shotgun (WGS) entry which is preliminary data.</text>
</comment>
<dbReference type="OrthoDB" id="9787880at2"/>
<dbReference type="InterPro" id="IPR000086">
    <property type="entry name" value="NUDIX_hydrolase_dom"/>
</dbReference>
<dbReference type="EMBL" id="MJEH01000064">
    <property type="protein sequence ID" value="OEH91164.1"/>
    <property type="molecule type" value="Genomic_DNA"/>
</dbReference>
<keyword evidence="7" id="KW-1185">Reference proteome</keyword>
<dbReference type="STRING" id="1305675.BFG57_07240"/>
<dbReference type="GO" id="GO:0016787">
    <property type="term" value="F:hydrolase activity"/>
    <property type="evidence" value="ECO:0007669"/>
    <property type="project" value="UniProtKB-KW"/>
</dbReference>
<dbReference type="PROSITE" id="PS00893">
    <property type="entry name" value="NUDIX_BOX"/>
    <property type="match status" value="1"/>
</dbReference>
<dbReference type="PRINTS" id="PR00502">
    <property type="entry name" value="NUDIXFAMILY"/>
</dbReference>
<dbReference type="CDD" id="cd02883">
    <property type="entry name" value="NUDIX_Hydrolase"/>
    <property type="match status" value="1"/>
</dbReference>
<accession>A0A1E5LAP7</accession>
<dbReference type="PROSITE" id="PS51462">
    <property type="entry name" value="NUDIX"/>
    <property type="match status" value="1"/>
</dbReference>
<evidence type="ECO:0000259" key="5">
    <source>
        <dbReference type="PROSITE" id="PS51462"/>
    </source>
</evidence>
<dbReference type="Proteomes" id="UP000095209">
    <property type="component" value="Unassembled WGS sequence"/>
</dbReference>
<name>A0A1E5LAP7_9BACI</name>
<dbReference type="Gene3D" id="3.90.79.10">
    <property type="entry name" value="Nucleoside Triphosphate Pyrophosphohydrolase"/>
    <property type="match status" value="1"/>
</dbReference>
<evidence type="ECO:0000256" key="4">
    <source>
        <dbReference type="RuleBase" id="RU003476"/>
    </source>
</evidence>
<sequence length="135" mass="15374">MKRVDVVYTLLFDEKTNKVLMVLNKNNTWSLPGGAVEELETLKEAAIREVKEETGYDVTVSDIISVNEAFINENHVYFITFHGQIVESPEEIPKEENILKVEWIDVAEVDLLMPYLPEGISTLIRSSGAKYTLQK</sequence>
<dbReference type="SUPFAM" id="SSF55811">
    <property type="entry name" value="Nudix"/>
    <property type="match status" value="1"/>
</dbReference>
<evidence type="ECO:0000256" key="2">
    <source>
        <dbReference type="ARBA" id="ARBA00022801"/>
    </source>
</evidence>
<keyword evidence="2 4" id="KW-0378">Hydrolase</keyword>
<dbReference type="AlphaFoldDB" id="A0A1E5LAP7"/>
<evidence type="ECO:0000313" key="7">
    <source>
        <dbReference type="Proteomes" id="UP000095209"/>
    </source>
</evidence>
<evidence type="ECO:0000256" key="3">
    <source>
        <dbReference type="ARBA" id="ARBA00022842"/>
    </source>
</evidence>
<comment type="similarity">
    <text evidence="4">Belongs to the Nudix hydrolase family.</text>
</comment>
<keyword evidence="3" id="KW-0460">Magnesium</keyword>